<sequence>MARGLADALRGRPGGAARAGAVLVGTAAAAGGYLAGSWRARRAVAPRFTVPRVPGTGAAARPTGAAPEAGS</sequence>
<name>A0ABQ1DBD3_9ACTN</name>
<evidence type="ECO:0000313" key="2">
    <source>
        <dbReference type="Proteomes" id="UP000480804"/>
    </source>
</evidence>
<protein>
    <submittedName>
        <fullName evidence="1">Uncharacterized protein</fullName>
    </submittedName>
</protein>
<comment type="caution">
    <text evidence="1">The sequence shown here is derived from an EMBL/GenBank/DDBJ whole genome shotgun (WGS) entry which is preliminary data.</text>
</comment>
<gene>
    <name evidence="1" type="ORF">Sgou_44890</name>
</gene>
<dbReference type="Proteomes" id="UP000480804">
    <property type="component" value="Unassembled WGS sequence"/>
</dbReference>
<organism evidence="1 2">
    <name type="scientific">Streptomyces gougerotii</name>
    <dbReference type="NCBI Taxonomy" id="53448"/>
    <lineage>
        <taxon>Bacteria</taxon>
        <taxon>Bacillati</taxon>
        <taxon>Actinomycetota</taxon>
        <taxon>Actinomycetes</taxon>
        <taxon>Kitasatosporales</taxon>
        <taxon>Streptomycetaceae</taxon>
        <taxon>Streptomyces</taxon>
        <taxon>Streptomyces diastaticus group</taxon>
    </lineage>
</organism>
<reference evidence="1 2" key="1">
    <citation type="submission" date="2020-02" db="EMBL/GenBank/DDBJ databases">
        <title>Whole genome shotgun sequence of Streptomyces gougerotii NBRC 13043.</title>
        <authorList>
            <person name="Ichikawa N."/>
            <person name="Komaki H."/>
            <person name="Tamura T."/>
        </authorList>
    </citation>
    <scope>NUCLEOTIDE SEQUENCE [LARGE SCALE GENOMIC DNA]</scope>
    <source>
        <strain evidence="1 2">NBRC 13043</strain>
    </source>
</reference>
<accession>A0ABQ1DBD3</accession>
<keyword evidence="2" id="KW-1185">Reference proteome</keyword>
<evidence type="ECO:0000313" key="1">
    <source>
        <dbReference type="EMBL" id="GFH79819.1"/>
    </source>
</evidence>
<dbReference type="EMBL" id="BLLO01000024">
    <property type="protein sequence ID" value="GFH79819.1"/>
    <property type="molecule type" value="Genomic_DNA"/>
</dbReference>
<proteinExistence type="predicted"/>